<dbReference type="InterPro" id="IPR017735">
    <property type="entry name" value="T6SS_FHA"/>
</dbReference>
<reference evidence="3 4" key="1">
    <citation type="submission" date="2023-11" db="EMBL/GenBank/DDBJ databases">
        <title>Draft genome of Azohydromonas lata strain H1 (DSM1123), a polyhydroxyalkanoate producer.</title>
        <authorList>
            <person name="Traversa D."/>
            <person name="D'Addabbo P."/>
            <person name="Pazzani C."/>
            <person name="Manzari C."/>
            <person name="Chiara M."/>
            <person name="Scrascia M."/>
        </authorList>
    </citation>
    <scope>NUCLEOTIDE SEQUENCE [LARGE SCALE GENOMIC DNA]</scope>
    <source>
        <strain evidence="3 4">H1</strain>
    </source>
</reference>
<feature type="compositionally biased region" description="Low complexity" evidence="1">
    <location>
        <begin position="139"/>
        <end position="158"/>
    </location>
</feature>
<dbReference type="Proteomes" id="UP001293718">
    <property type="component" value="Unassembled WGS sequence"/>
</dbReference>
<keyword evidence="4" id="KW-1185">Reference proteome</keyword>
<gene>
    <name evidence="3" type="primary">tagH</name>
    <name evidence="3" type="ORF">SM757_30190</name>
</gene>
<dbReference type="InterPro" id="IPR000253">
    <property type="entry name" value="FHA_dom"/>
</dbReference>
<evidence type="ECO:0000259" key="2">
    <source>
        <dbReference type="PROSITE" id="PS50006"/>
    </source>
</evidence>
<organism evidence="3 4">
    <name type="scientific">Azohydromonas lata</name>
    <dbReference type="NCBI Taxonomy" id="45677"/>
    <lineage>
        <taxon>Bacteria</taxon>
        <taxon>Pseudomonadati</taxon>
        <taxon>Pseudomonadota</taxon>
        <taxon>Betaproteobacteria</taxon>
        <taxon>Burkholderiales</taxon>
        <taxon>Sphaerotilaceae</taxon>
        <taxon>Azohydromonas</taxon>
    </lineage>
</organism>
<evidence type="ECO:0000313" key="3">
    <source>
        <dbReference type="EMBL" id="MDZ5460855.1"/>
    </source>
</evidence>
<dbReference type="RefSeq" id="WP_322468174.1">
    <property type="nucleotide sequence ID" value="NZ_JAXOJX010000085.1"/>
</dbReference>
<evidence type="ECO:0000313" key="4">
    <source>
        <dbReference type="Proteomes" id="UP001293718"/>
    </source>
</evidence>
<dbReference type="PROSITE" id="PS50006">
    <property type="entry name" value="FHA_DOMAIN"/>
    <property type="match status" value="1"/>
</dbReference>
<dbReference type="Pfam" id="PF00498">
    <property type="entry name" value="FHA"/>
    <property type="match status" value="1"/>
</dbReference>
<feature type="region of interest" description="Disordered" evidence="1">
    <location>
        <begin position="139"/>
        <end position="172"/>
    </location>
</feature>
<accession>A0ABU5IPN5</accession>
<dbReference type="InterPro" id="IPR046883">
    <property type="entry name" value="T6SS_FHA_C"/>
</dbReference>
<protein>
    <submittedName>
        <fullName evidence="3">Type VI secretion system-associated FHA domain protein TagH</fullName>
    </submittedName>
</protein>
<dbReference type="NCBIfam" id="TIGR03354">
    <property type="entry name" value="VI_FHA"/>
    <property type="match status" value="1"/>
</dbReference>
<sequence>MLIRVLSHGGQPLPAPTVARFDTAGGYIGRGIDCTLVLADAQRLMSRRHAQVSWREGRFFIRRLGANLAVEIGGQALGAQAEAPLAPGMSLRIGPYLLEAEAEAAEAPSPAAIRDLPTPAAAAPAARPSAFSEVLGAAAPPDMDASAPMRAPAAGTPSGPAPGTSPQPAAASAPAAADAAVLLGALYGGLEQPMPPAPTAQDLQLVGRLLHEALGGLLQLLAARHVAKRELGAAGTRLQARENNALKFSPDVDTALAHLLGPLRRGFIPPLAAVREAFEDVRTHEIALLTGARAALDAQLAQLAPQALEPQRPGRGGWGAPLDVWRKAQLWERYCALHAQAQAQLQEQSDPFSARAFVEAYEAQREKLSRAADAQ</sequence>
<dbReference type="InterPro" id="IPR008984">
    <property type="entry name" value="SMAD_FHA_dom_sf"/>
</dbReference>
<dbReference type="Gene3D" id="2.60.200.20">
    <property type="match status" value="1"/>
</dbReference>
<comment type="caution">
    <text evidence="3">The sequence shown here is derived from an EMBL/GenBank/DDBJ whole genome shotgun (WGS) entry which is preliminary data.</text>
</comment>
<dbReference type="SUPFAM" id="SSF49879">
    <property type="entry name" value="SMAD/FHA domain"/>
    <property type="match status" value="1"/>
</dbReference>
<feature type="domain" description="FHA" evidence="2">
    <location>
        <begin position="26"/>
        <end position="67"/>
    </location>
</feature>
<evidence type="ECO:0000256" key="1">
    <source>
        <dbReference type="SAM" id="MobiDB-lite"/>
    </source>
</evidence>
<proteinExistence type="predicted"/>
<name>A0ABU5IPN5_9BURK</name>
<dbReference type="CDD" id="cd00060">
    <property type="entry name" value="FHA"/>
    <property type="match status" value="1"/>
</dbReference>
<dbReference type="EMBL" id="JAXOJX010000085">
    <property type="protein sequence ID" value="MDZ5460855.1"/>
    <property type="molecule type" value="Genomic_DNA"/>
</dbReference>
<dbReference type="Pfam" id="PF20232">
    <property type="entry name" value="T6SS_FHA_C"/>
    <property type="match status" value="1"/>
</dbReference>